<evidence type="ECO:0000313" key="2">
    <source>
        <dbReference type="EMBL" id="MPN44143.1"/>
    </source>
</evidence>
<dbReference type="EMBL" id="VSSQ01103036">
    <property type="protein sequence ID" value="MPN44143.1"/>
    <property type="molecule type" value="Genomic_DNA"/>
</dbReference>
<protein>
    <recommendedName>
        <fullName evidence="1">2-oxoacid dehydrogenase acyltransferase catalytic domain-containing protein</fullName>
    </recommendedName>
</protein>
<dbReference type="Pfam" id="PF00198">
    <property type="entry name" value="2-oxoacid_dh"/>
    <property type="match status" value="1"/>
</dbReference>
<comment type="caution">
    <text evidence="2">The sequence shown here is derived from an EMBL/GenBank/DDBJ whole genome shotgun (WGS) entry which is preliminary data.</text>
</comment>
<gene>
    <name evidence="2" type="ORF">SDC9_191704</name>
</gene>
<name>A0A645I9P0_9ZZZZ</name>
<sequence length="126" mass="14684">MLMKLPRFILRLLFAFLRWMDFYFNMPRAFTDVDPLRCSVYVANLGSIGIEAPFHHLFEWGNCSVFIAIGKIGYKPVALEDGTLFARRMVEVKVTLDERIADGFYFARSLELMESYLKNPESIENM</sequence>
<dbReference type="GO" id="GO:0016746">
    <property type="term" value="F:acyltransferase activity"/>
    <property type="evidence" value="ECO:0007669"/>
    <property type="project" value="InterPro"/>
</dbReference>
<dbReference type="SUPFAM" id="SSF52777">
    <property type="entry name" value="CoA-dependent acyltransferases"/>
    <property type="match status" value="1"/>
</dbReference>
<dbReference type="Gene3D" id="3.30.559.10">
    <property type="entry name" value="Chloramphenicol acetyltransferase-like domain"/>
    <property type="match status" value="1"/>
</dbReference>
<proteinExistence type="predicted"/>
<feature type="domain" description="2-oxoacid dehydrogenase acyltransferase catalytic" evidence="1">
    <location>
        <begin position="40"/>
        <end position="123"/>
    </location>
</feature>
<dbReference type="InterPro" id="IPR023213">
    <property type="entry name" value="CAT-like_dom_sf"/>
</dbReference>
<dbReference type="InterPro" id="IPR001078">
    <property type="entry name" value="2-oxoacid_DH_actylTfrase"/>
</dbReference>
<accession>A0A645I9P0</accession>
<organism evidence="2">
    <name type="scientific">bioreactor metagenome</name>
    <dbReference type="NCBI Taxonomy" id="1076179"/>
    <lineage>
        <taxon>unclassified sequences</taxon>
        <taxon>metagenomes</taxon>
        <taxon>ecological metagenomes</taxon>
    </lineage>
</organism>
<evidence type="ECO:0000259" key="1">
    <source>
        <dbReference type="Pfam" id="PF00198"/>
    </source>
</evidence>
<dbReference type="AlphaFoldDB" id="A0A645I9P0"/>
<reference evidence="2" key="1">
    <citation type="submission" date="2019-08" db="EMBL/GenBank/DDBJ databases">
        <authorList>
            <person name="Kucharzyk K."/>
            <person name="Murdoch R.W."/>
            <person name="Higgins S."/>
            <person name="Loffler F."/>
        </authorList>
    </citation>
    <scope>NUCLEOTIDE SEQUENCE</scope>
</reference>